<evidence type="ECO:0000313" key="3">
    <source>
        <dbReference type="Proteomes" id="UP001165082"/>
    </source>
</evidence>
<dbReference type="PANTHER" id="PTHR21229">
    <property type="entry name" value="LUNG SEVEN TRANSMEMBRANE RECEPTOR"/>
    <property type="match status" value="1"/>
</dbReference>
<keyword evidence="1" id="KW-0472">Membrane</keyword>
<accession>A0A9W6ZQS0</accession>
<proteinExistence type="predicted"/>
<keyword evidence="1" id="KW-1133">Transmembrane helix</keyword>
<comment type="caution">
    <text evidence="2">The sequence shown here is derived from an EMBL/GenBank/DDBJ whole genome shotgun (WGS) entry which is preliminary data.</text>
</comment>
<dbReference type="GO" id="GO:0005794">
    <property type="term" value="C:Golgi apparatus"/>
    <property type="evidence" value="ECO:0007669"/>
    <property type="project" value="TreeGrafter"/>
</dbReference>
<feature type="transmembrane region" description="Helical" evidence="1">
    <location>
        <begin position="159"/>
        <end position="178"/>
    </location>
</feature>
<reference evidence="2" key="1">
    <citation type="submission" date="2022-07" db="EMBL/GenBank/DDBJ databases">
        <title>Genome analysis of Parmales, a sister group of diatoms, reveals the evolutionary specialization of diatoms from phago-mixotrophs to photoautotrophs.</title>
        <authorList>
            <person name="Ban H."/>
            <person name="Sato S."/>
            <person name="Yoshikawa S."/>
            <person name="Kazumasa Y."/>
            <person name="Nakamura Y."/>
            <person name="Ichinomiya M."/>
            <person name="Saitoh K."/>
            <person name="Sato N."/>
            <person name="Blanc-Mathieu R."/>
            <person name="Endo H."/>
            <person name="Kuwata A."/>
            <person name="Ogata H."/>
        </authorList>
    </citation>
    <scope>NUCLEOTIDE SEQUENCE</scope>
</reference>
<keyword evidence="1" id="KW-0812">Transmembrane</keyword>
<evidence type="ECO:0000313" key="2">
    <source>
        <dbReference type="EMBL" id="GMH56671.1"/>
    </source>
</evidence>
<dbReference type="PANTHER" id="PTHR21229:SF2">
    <property type="entry name" value="RE59932P"/>
    <property type="match status" value="1"/>
</dbReference>
<sequence length="190" mass="21092">MHITLQSSHVIHIAGGFGFSPTGKASLTLESFSIQQKEDDEKFSAFFILRKYSTPDAFLEEYSEALDTNKCLIEDGHDHHDDVIIDVSDQSSWASPQQVSHPFDPSSSGLYYLIFQRCSPTGDDKHHKVSFLLNHHFANYAEDGREDHLSVGEQPLPTIYAIFGMLYAAAAAGWVLAVRRAKKAEFGAAS</sequence>
<organism evidence="2 3">
    <name type="scientific">Triparma retinervis</name>
    <dbReference type="NCBI Taxonomy" id="2557542"/>
    <lineage>
        <taxon>Eukaryota</taxon>
        <taxon>Sar</taxon>
        <taxon>Stramenopiles</taxon>
        <taxon>Ochrophyta</taxon>
        <taxon>Bolidophyceae</taxon>
        <taxon>Parmales</taxon>
        <taxon>Triparmaceae</taxon>
        <taxon>Triparma</taxon>
    </lineage>
</organism>
<evidence type="ECO:0000256" key="1">
    <source>
        <dbReference type="SAM" id="Phobius"/>
    </source>
</evidence>
<dbReference type="Proteomes" id="UP001165082">
    <property type="component" value="Unassembled WGS sequence"/>
</dbReference>
<gene>
    <name evidence="2" type="ORF">TrRE_jg3857</name>
</gene>
<dbReference type="AlphaFoldDB" id="A0A9W6ZQS0"/>
<keyword evidence="3" id="KW-1185">Reference proteome</keyword>
<name>A0A9W6ZQS0_9STRA</name>
<dbReference type="GO" id="GO:0016020">
    <property type="term" value="C:membrane"/>
    <property type="evidence" value="ECO:0007669"/>
    <property type="project" value="InterPro"/>
</dbReference>
<dbReference type="InterPro" id="IPR009637">
    <property type="entry name" value="GPR107/GPR108-like"/>
</dbReference>
<protein>
    <submittedName>
        <fullName evidence="2">Uncharacterized protein</fullName>
    </submittedName>
</protein>
<dbReference type="EMBL" id="BRXZ01000888">
    <property type="protein sequence ID" value="GMH56671.1"/>
    <property type="molecule type" value="Genomic_DNA"/>
</dbReference>